<keyword evidence="2" id="KW-1185">Reference proteome</keyword>
<gene>
    <name evidence="1" type="ORF">V6N12_050874</name>
</gene>
<dbReference type="EMBL" id="JBBPBM010000001">
    <property type="protein sequence ID" value="KAK8601029.1"/>
    <property type="molecule type" value="Genomic_DNA"/>
</dbReference>
<dbReference type="Proteomes" id="UP001472677">
    <property type="component" value="Unassembled WGS sequence"/>
</dbReference>
<evidence type="ECO:0000313" key="2">
    <source>
        <dbReference type="Proteomes" id="UP001472677"/>
    </source>
</evidence>
<protein>
    <submittedName>
        <fullName evidence="1">Uncharacterized protein</fullName>
    </submittedName>
</protein>
<reference evidence="1 2" key="1">
    <citation type="journal article" date="2024" name="G3 (Bethesda)">
        <title>Genome assembly of Hibiscus sabdariffa L. provides insights into metabolisms of medicinal natural products.</title>
        <authorList>
            <person name="Kim T."/>
        </authorList>
    </citation>
    <scope>NUCLEOTIDE SEQUENCE [LARGE SCALE GENOMIC DNA]</scope>
    <source>
        <strain evidence="1">TK-2024</strain>
        <tissue evidence="1">Old leaves</tissue>
    </source>
</reference>
<name>A0ABR2GDS5_9ROSI</name>
<comment type="caution">
    <text evidence="1">The sequence shown here is derived from an EMBL/GenBank/DDBJ whole genome shotgun (WGS) entry which is preliminary data.</text>
</comment>
<sequence>MTSVQEGVSALAVAQRWSEWSQLHDGDRDDLRTVESLTISLKQNKTQELVEIWKVGIRLRRACSISNLESPAYCCFSINGNDMTPMVEEYAMLLMLRGVDPESCKEYREEESMDQKGNNTYLDTTAAGREVGAIF</sequence>
<accession>A0ABR2GDS5</accession>
<organism evidence="1 2">
    <name type="scientific">Hibiscus sabdariffa</name>
    <name type="common">roselle</name>
    <dbReference type="NCBI Taxonomy" id="183260"/>
    <lineage>
        <taxon>Eukaryota</taxon>
        <taxon>Viridiplantae</taxon>
        <taxon>Streptophyta</taxon>
        <taxon>Embryophyta</taxon>
        <taxon>Tracheophyta</taxon>
        <taxon>Spermatophyta</taxon>
        <taxon>Magnoliopsida</taxon>
        <taxon>eudicotyledons</taxon>
        <taxon>Gunneridae</taxon>
        <taxon>Pentapetalae</taxon>
        <taxon>rosids</taxon>
        <taxon>malvids</taxon>
        <taxon>Malvales</taxon>
        <taxon>Malvaceae</taxon>
        <taxon>Malvoideae</taxon>
        <taxon>Hibiscus</taxon>
    </lineage>
</organism>
<evidence type="ECO:0000313" key="1">
    <source>
        <dbReference type="EMBL" id="KAK8601029.1"/>
    </source>
</evidence>
<proteinExistence type="predicted"/>